<feature type="domain" description="DUF7352" evidence="1">
    <location>
        <begin position="1"/>
        <end position="89"/>
    </location>
</feature>
<sequence length="103" mass="11359">MSKTIYKYDLAIQDNQTIEMPAGSKALCIDTQHGDPNLWVLCDPNMPKISYEVLCVGTGHEINKPIGQYLGTIHILRAVPLVFHFFSSLADAKQALPLIGECS</sequence>
<reference evidence="2" key="1">
    <citation type="submission" date="2021-06" db="EMBL/GenBank/DDBJ databases">
        <title>Propagation of a rapidly emergent carbapenem-resistant Acinetobacter baumannii lineage by various extra-hospital transmission networks.</title>
        <authorList>
            <person name="Calix J."/>
        </authorList>
    </citation>
    <scope>NUCLEOTIDE SEQUENCE</scope>
    <source>
        <strain evidence="2">WU_MDCI_Aw63</strain>
    </source>
</reference>
<comment type="caution">
    <text evidence="2">The sequence shown here is derived from an EMBL/GenBank/DDBJ whole genome shotgun (WGS) entry which is preliminary data.</text>
</comment>
<dbReference type="AlphaFoldDB" id="A0AAW5R5J7"/>
<dbReference type="Proteomes" id="UP001208534">
    <property type="component" value="Unassembled WGS sequence"/>
</dbReference>
<organism evidence="2 3">
    <name type="scientific">Acinetobacter junii</name>
    <dbReference type="NCBI Taxonomy" id="40215"/>
    <lineage>
        <taxon>Bacteria</taxon>
        <taxon>Pseudomonadati</taxon>
        <taxon>Pseudomonadota</taxon>
        <taxon>Gammaproteobacteria</taxon>
        <taxon>Moraxellales</taxon>
        <taxon>Moraxellaceae</taxon>
        <taxon>Acinetobacter</taxon>
    </lineage>
</organism>
<evidence type="ECO:0000259" key="1">
    <source>
        <dbReference type="Pfam" id="PF24043"/>
    </source>
</evidence>
<gene>
    <name evidence="2" type="ORF">KTH64_02845</name>
</gene>
<dbReference type="EMBL" id="JAHPRE010000008">
    <property type="protein sequence ID" value="MCU4395927.1"/>
    <property type="molecule type" value="Genomic_DNA"/>
</dbReference>
<accession>A0AAW5R5J7</accession>
<dbReference type="Pfam" id="PF24043">
    <property type="entry name" value="DUF7352"/>
    <property type="match status" value="1"/>
</dbReference>
<name>A0AAW5R5J7_ACIJU</name>
<dbReference type="RefSeq" id="WP_262578537.1">
    <property type="nucleotide sequence ID" value="NZ_JAHPRE010000008.1"/>
</dbReference>
<proteinExistence type="predicted"/>
<dbReference type="InterPro" id="IPR055776">
    <property type="entry name" value="DUF7352"/>
</dbReference>
<evidence type="ECO:0000313" key="3">
    <source>
        <dbReference type="Proteomes" id="UP001208534"/>
    </source>
</evidence>
<evidence type="ECO:0000313" key="2">
    <source>
        <dbReference type="EMBL" id="MCU4395927.1"/>
    </source>
</evidence>
<protein>
    <recommendedName>
        <fullName evidence="1">DUF7352 domain-containing protein</fullName>
    </recommendedName>
</protein>